<name>A0AAW2NS59_SESRA</name>
<dbReference type="InterPro" id="IPR004242">
    <property type="entry name" value="Transposase_21"/>
</dbReference>
<accession>A0AAW2NS59</accession>
<reference evidence="1" key="1">
    <citation type="submission" date="2020-06" db="EMBL/GenBank/DDBJ databases">
        <authorList>
            <person name="Li T."/>
            <person name="Hu X."/>
            <person name="Zhang T."/>
            <person name="Song X."/>
            <person name="Zhang H."/>
            <person name="Dai N."/>
            <person name="Sheng W."/>
            <person name="Hou X."/>
            <person name="Wei L."/>
        </authorList>
    </citation>
    <scope>NUCLEOTIDE SEQUENCE</scope>
    <source>
        <strain evidence="1">G02</strain>
        <tissue evidence="1">Leaf</tissue>
    </source>
</reference>
<sequence>MPRNHSFPVDYYNTKKLIKDLVLPMEKIDACKNDCILYWKDDIDLDYRKFYGEARYKSTKERKHNRKKTPYAVLRYLPITPRLQRLYASQVTAEQMTWHANHQTEEGSMCPPSDAEAWRHFDRTHLDFAAEPRNVRLGLCTDSARDETFAMCAALMWTVNDLPAYGMASGWSSASVMGCPVCIEDTRAFYLQNGRKACYFIVTDDFYPRIIPIVETRKYSLRTELKERLHVQD</sequence>
<dbReference type="EMBL" id="JACGWJ010000019">
    <property type="protein sequence ID" value="KAL0345790.1"/>
    <property type="molecule type" value="Genomic_DNA"/>
</dbReference>
<proteinExistence type="predicted"/>
<evidence type="ECO:0000313" key="1">
    <source>
        <dbReference type="EMBL" id="KAL0345790.1"/>
    </source>
</evidence>
<reference evidence="1" key="2">
    <citation type="journal article" date="2024" name="Plant">
        <title>Genomic evolution and insights into agronomic trait innovations of Sesamum species.</title>
        <authorList>
            <person name="Miao H."/>
            <person name="Wang L."/>
            <person name="Qu L."/>
            <person name="Liu H."/>
            <person name="Sun Y."/>
            <person name="Le M."/>
            <person name="Wang Q."/>
            <person name="Wei S."/>
            <person name="Zheng Y."/>
            <person name="Lin W."/>
            <person name="Duan Y."/>
            <person name="Cao H."/>
            <person name="Xiong S."/>
            <person name="Wang X."/>
            <person name="Wei L."/>
            <person name="Li C."/>
            <person name="Ma Q."/>
            <person name="Ju M."/>
            <person name="Zhao R."/>
            <person name="Li G."/>
            <person name="Mu C."/>
            <person name="Tian Q."/>
            <person name="Mei H."/>
            <person name="Zhang T."/>
            <person name="Gao T."/>
            <person name="Zhang H."/>
        </authorList>
    </citation>
    <scope>NUCLEOTIDE SEQUENCE</scope>
    <source>
        <strain evidence="1">G02</strain>
    </source>
</reference>
<dbReference type="PANTHER" id="PTHR10775:SF185">
    <property type="entry name" value="OS08G0208400 PROTEIN"/>
    <property type="match status" value="1"/>
</dbReference>
<dbReference type="PANTHER" id="PTHR10775">
    <property type="entry name" value="OS08G0208400 PROTEIN"/>
    <property type="match status" value="1"/>
</dbReference>
<dbReference type="Pfam" id="PF02992">
    <property type="entry name" value="Transposase_21"/>
    <property type="match status" value="1"/>
</dbReference>
<dbReference type="AlphaFoldDB" id="A0AAW2NS59"/>
<gene>
    <name evidence="1" type="ORF">Sradi_4410300</name>
</gene>
<comment type="caution">
    <text evidence="1">The sequence shown here is derived from an EMBL/GenBank/DDBJ whole genome shotgun (WGS) entry which is preliminary data.</text>
</comment>
<organism evidence="1">
    <name type="scientific">Sesamum radiatum</name>
    <name type="common">Black benniseed</name>
    <dbReference type="NCBI Taxonomy" id="300843"/>
    <lineage>
        <taxon>Eukaryota</taxon>
        <taxon>Viridiplantae</taxon>
        <taxon>Streptophyta</taxon>
        <taxon>Embryophyta</taxon>
        <taxon>Tracheophyta</taxon>
        <taxon>Spermatophyta</taxon>
        <taxon>Magnoliopsida</taxon>
        <taxon>eudicotyledons</taxon>
        <taxon>Gunneridae</taxon>
        <taxon>Pentapetalae</taxon>
        <taxon>asterids</taxon>
        <taxon>lamiids</taxon>
        <taxon>Lamiales</taxon>
        <taxon>Pedaliaceae</taxon>
        <taxon>Sesamum</taxon>
    </lineage>
</organism>
<protein>
    <submittedName>
        <fullName evidence="1">Uncharacterized protein</fullName>
    </submittedName>
</protein>